<dbReference type="Gene3D" id="2.20.70.10">
    <property type="match status" value="1"/>
</dbReference>
<gene>
    <name evidence="2" type="ORF">V1264_021128</name>
</gene>
<keyword evidence="3" id="KW-1185">Reference proteome</keyword>
<dbReference type="AlphaFoldDB" id="A0AAN9BBK1"/>
<feature type="region of interest" description="Disordered" evidence="1">
    <location>
        <begin position="1"/>
        <end position="40"/>
    </location>
</feature>
<evidence type="ECO:0008006" key="4">
    <source>
        <dbReference type="Google" id="ProtNLM"/>
    </source>
</evidence>
<sequence>MVLLSPSSAMKTPKTTAGERSTTPQPDYEDSADSGIHGVDGSIPEYDMVGASSCKDCAAGKCHTKFIHLAELPFGWEKVEDPHYGTYFIE</sequence>
<dbReference type="EMBL" id="JBAMIC010000010">
    <property type="protein sequence ID" value="KAK7102986.1"/>
    <property type="molecule type" value="Genomic_DNA"/>
</dbReference>
<feature type="compositionally biased region" description="Polar residues" evidence="1">
    <location>
        <begin position="1"/>
        <end position="25"/>
    </location>
</feature>
<organism evidence="2 3">
    <name type="scientific">Littorina saxatilis</name>
    <dbReference type="NCBI Taxonomy" id="31220"/>
    <lineage>
        <taxon>Eukaryota</taxon>
        <taxon>Metazoa</taxon>
        <taxon>Spiralia</taxon>
        <taxon>Lophotrochozoa</taxon>
        <taxon>Mollusca</taxon>
        <taxon>Gastropoda</taxon>
        <taxon>Caenogastropoda</taxon>
        <taxon>Littorinimorpha</taxon>
        <taxon>Littorinoidea</taxon>
        <taxon>Littorinidae</taxon>
        <taxon>Littorina</taxon>
    </lineage>
</organism>
<comment type="caution">
    <text evidence="2">The sequence shown here is derived from an EMBL/GenBank/DDBJ whole genome shotgun (WGS) entry which is preliminary data.</text>
</comment>
<name>A0AAN9BBK1_9CAEN</name>
<reference evidence="2 3" key="1">
    <citation type="submission" date="2024-02" db="EMBL/GenBank/DDBJ databases">
        <title>Chromosome-scale genome assembly of the rough periwinkle Littorina saxatilis.</title>
        <authorList>
            <person name="De Jode A."/>
            <person name="Faria R."/>
            <person name="Formenti G."/>
            <person name="Sims Y."/>
            <person name="Smith T.P."/>
            <person name="Tracey A."/>
            <person name="Wood J.M.D."/>
            <person name="Zagrodzka Z.B."/>
            <person name="Johannesson K."/>
            <person name="Butlin R.K."/>
            <person name="Leder E.H."/>
        </authorList>
    </citation>
    <scope>NUCLEOTIDE SEQUENCE [LARGE SCALE GENOMIC DNA]</scope>
    <source>
        <strain evidence="2">Snail1</strain>
        <tissue evidence="2">Muscle</tissue>
    </source>
</reference>
<protein>
    <recommendedName>
        <fullName evidence="4">WW domain-containing protein</fullName>
    </recommendedName>
</protein>
<accession>A0AAN9BBK1</accession>
<dbReference type="Proteomes" id="UP001374579">
    <property type="component" value="Unassembled WGS sequence"/>
</dbReference>
<evidence type="ECO:0000256" key="1">
    <source>
        <dbReference type="SAM" id="MobiDB-lite"/>
    </source>
</evidence>
<proteinExistence type="predicted"/>
<evidence type="ECO:0000313" key="2">
    <source>
        <dbReference type="EMBL" id="KAK7102986.1"/>
    </source>
</evidence>
<evidence type="ECO:0000313" key="3">
    <source>
        <dbReference type="Proteomes" id="UP001374579"/>
    </source>
</evidence>